<dbReference type="PROSITE" id="PS51257">
    <property type="entry name" value="PROKAR_LIPOPROTEIN"/>
    <property type="match status" value="1"/>
</dbReference>
<dbReference type="GO" id="GO:0020037">
    <property type="term" value="F:heme binding"/>
    <property type="evidence" value="ECO:0007669"/>
    <property type="project" value="InterPro"/>
</dbReference>
<evidence type="ECO:0000256" key="2">
    <source>
        <dbReference type="ARBA" id="ARBA00022723"/>
    </source>
</evidence>
<protein>
    <recommendedName>
        <fullName evidence="6">Cytochrome c domain-containing protein</fullName>
    </recommendedName>
</protein>
<feature type="signal peptide" evidence="5">
    <location>
        <begin position="1"/>
        <end position="24"/>
    </location>
</feature>
<evidence type="ECO:0000256" key="5">
    <source>
        <dbReference type="SAM" id="SignalP"/>
    </source>
</evidence>
<dbReference type="SUPFAM" id="SSF46626">
    <property type="entry name" value="Cytochrome c"/>
    <property type="match status" value="1"/>
</dbReference>
<evidence type="ECO:0000256" key="4">
    <source>
        <dbReference type="PROSITE-ProRule" id="PRU00433"/>
    </source>
</evidence>
<dbReference type="GO" id="GO:0009055">
    <property type="term" value="F:electron transfer activity"/>
    <property type="evidence" value="ECO:0007669"/>
    <property type="project" value="InterPro"/>
</dbReference>
<dbReference type="PROSITE" id="PS51007">
    <property type="entry name" value="CYTC"/>
    <property type="match status" value="1"/>
</dbReference>
<reference evidence="7 8" key="1">
    <citation type="journal article" date="2015" name="Stand. Genomic Sci.">
        <title>Genomic Encyclopedia of Bacterial and Archaeal Type Strains, Phase III: the genomes of soil and plant-associated and newly described type strains.</title>
        <authorList>
            <person name="Whitman W.B."/>
            <person name="Woyke T."/>
            <person name="Klenk H.P."/>
            <person name="Zhou Y."/>
            <person name="Lilburn T.G."/>
            <person name="Beck B.J."/>
            <person name="De Vos P."/>
            <person name="Vandamme P."/>
            <person name="Eisen J.A."/>
            <person name="Garrity G."/>
            <person name="Hugenholtz P."/>
            <person name="Kyrpides N.C."/>
        </authorList>
    </citation>
    <scope>NUCLEOTIDE SEQUENCE [LARGE SCALE GENOMIC DNA]</scope>
    <source>
        <strain evidence="7 8">CGMCC 1.7271</strain>
    </source>
</reference>
<dbReference type="OrthoDB" id="1524066at2"/>
<proteinExistence type="predicted"/>
<evidence type="ECO:0000313" key="7">
    <source>
        <dbReference type="EMBL" id="TWI81347.1"/>
    </source>
</evidence>
<organism evidence="7 8">
    <name type="scientific">Lacibacter cauensis</name>
    <dbReference type="NCBI Taxonomy" id="510947"/>
    <lineage>
        <taxon>Bacteria</taxon>
        <taxon>Pseudomonadati</taxon>
        <taxon>Bacteroidota</taxon>
        <taxon>Chitinophagia</taxon>
        <taxon>Chitinophagales</taxon>
        <taxon>Chitinophagaceae</taxon>
        <taxon>Lacibacter</taxon>
    </lineage>
</organism>
<feature type="chain" id="PRO_5022176942" description="Cytochrome c domain-containing protein" evidence="5">
    <location>
        <begin position="25"/>
        <end position="123"/>
    </location>
</feature>
<sequence>MKTKLISLISLSVLLLTSCYYDNAEDLYGQLAPCDTANVRYSVQVVNILSQNCYRCHGGNAIDGAGVKLQDVKVVQSNALSGTLLSVLKHAPGYVQMPKNATKLSNCDIAIIEAWIKRGAPEN</sequence>
<dbReference type="Gene3D" id="1.10.760.10">
    <property type="entry name" value="Cytochrome c-like domain"/>
    <property type="match status" value="1"/>
</dbReference>
<keyword evidence="2 4" id="KW-0479">Metal-binding</keyword>
<evidence type="ECO:0000256" key="1">
    <source>
        <dbReference type="ARBA" id="ARBA00022617"/>
    </source>
</evidence>
<dbReference type="RefSeq" id="WP_144886547.1">
    <property type="nucleotide sequence ID" value="NZ_VLLE01000004.1"/>
</dbReference>
<keyword evidence="8" id="KW-1185">Reference proteome</keyword>
<keyword evidence="3 4" id="KW-0408">Iron</keyword>
<dbReference type="InterPro" id="IPR009056">
    <property type="entry name" value="Cyt_c-like_dom"/>
</dbReference>
<dbReference type="Proteomes" id="UP000316167">
    <property type="component" value="Unassembled WGS sequence"/>
</dbReference>
<evidence type="ECO:0000313" key="8">
    <source>
        <dbReference type="Proteomes" id="UP000316167"/>
    </source>
</evidence>
<dbReference type="GO" id="GO:0046872">
    <property type="term" value="F:metal ion binding"/>
    <property type="evidence" value="ECO:0007669"/>
    <property type="project" value="UniProtKB-KW"/>
</dbReference>
<accession>A0A562SJB1</accession>
<comment type="caution">
    <text evidence="7">The sequence shown here is derived from an EMBL/GenBank/DDBJ whole genome shotgun (WGS) entry which is preliminary data.</text>
</comment>
<feature type="domain" description="Cytochrome c" evidence="6">
    <location>
        <begin position="37"/>
        <end position="120"/>
    </location>
</feature>
<gene>
    <name evidence="7" type="ORF">IQ13_2365</name>
</gene>
<dbReference type="EMBL" id="VLLE01000004">
    <property type="protein sequence ID" value="TWI81347.1"/>
    <property type="molecule type" value="Genomic_DNA"/>
</dbReference>
<keyword evidence="5" id="KW-0732">Signal</keyword>
<keyword evidence="1 4" id="KW-0349">Heme</keyword>
<evidence type="ECO:0000256" key="3">
    <source>
        <dbReference type="ARBA" id="ARBA00023004"/>
    </source>
</evidence>
<name>A0A562SJB1_9BACT</name>
<dbReference type="AlphaFoldDB" id="A0A562SJB1"/>
<dbReference type="InterPro" id="IPR036909">
    <property type="entry name" value="Cyt_c-like_dom_sf"/>
</dbReference>
<evidence type="ECO:0000259" key="6">
    <source>
        <dbReference type="PROSITE" id="PS51007"/>
    </source>
</evidence>